<feature type="region of interest" description="Disordered" evidence="1">
    <location>
        <begin position="178"/>
        <end position="216"/>
    </location>
</feature>
<sequence length="216" mass="23841">MLAIWLCCLPIRRERPAPRLVVASLRQVVHHRKLASVIEMLLGERRQLPQHRHLAWPPPASRTNSEIGHGRTAAHGRDPSWPLLARGDAPHLVWTSHLGPSHTIATPQDYTPTCAKAASTRQRSACDFGPMSGATHLVHQASRTLHDGYRPKADPTPPAQQTLVVVQSHRAVHGQWNHSPMEGAWSMHAPNVPNKPRVGGDAQPEHARSRVTSTLL</sequence>
<gene>
    <name evidence="2" type="ORF">H310_08734</name>
</gene>
<proteinExistence type="predicted"/>
<evidence type="ECO:0000313" key="2">
    <source>
        <dbReference type="EMBL" id="ETV98616.1"/>
    </source>
</evidence>
<accession>A0A024TYA0</accession>
<name>A0A024TYA0_9STRA</name>
<dbReference type="GeneID" id="20085784"/>
<dbReference type="AlphaFoldDB" id="A0A024TYA0"/>
<organism evidence="2">
    <name type="scientific">Aphanomyces invadans</name>
    <dbReference type="NCBI Taxonomy" id="157072"/>
    <lineage>
        <taxon>Eukaryota</taxon>
        <taxon>Sar</taxon>
        <taxon>Stramenopiles</taxon>
        <taxon>Oomycota</taxon>
        <taxon>Saprolegniomycetes</taxon>
        <taxon>Saprolegniales</taxon>
        <taxon>Verrucalvaceae</taxon>
        <taxon>Aphanomyces</taxon>
    </lineage>
</organism>
<dbReference type="EMBL" id="KI913969">
    <property type="protein sequence ID" value="ETV98616.1"/>
    <property type="molecule type" value="Genomic_DNA"/>
</dbReference>
<reference evidence="2" key="1">
    <citation type="submission" date="2013-12" db="EMBL/GenBank/DDBJ databases">
        <title>The Genome Sequence of Aphanomyces invadans NJM9701.</title>
        <authorList>
            <consortium name="The Broad Institute Genomics Platform"/>
            <person name="Russ C."/>
            <person name="Tyler B."/>
            <person name="van West P."/>
            <person name="Dieguez-Uribeondo J."/>
            <person name="Young S.K."/>
            <person name="Zeng Q."/>
            <person name="Gargeya S."/>
            <person name="Fitzgerald M."/>
            <person name="Abouelleil A."/>
            <person name="Alvarado L."/>
            <person name="Chapman S.B."/>
            <person name="Gainer-Dewar J."/>
            <person name="Goldberg J."/>
            <person name="Griggs A."/>
            <person name="Gujja S."/>
            <person name="Hansen M."/>
            <person name="Howarth C."/>
            <person name="Imamovic A."/>
            <person name="Ireland A."/>
            <person name="Larimer J."/>
            <person name="McCowan C."/>
            <person name="Murphy C."/>
            <person name="Pearson M."/>
            <person name="Poon T.W."/>
            <person name="Priest M."/>
            <person name="Roberts A."/>
            <person name="Saif S."/>
            <person name="Shea T."/>
            <person name="Sykes S."/>
            <person name="Wortman J."/>
            <person name="Nusbaum C."/>
            <person name="Birren B."/>
        </authorList>
    </citation>
    <scope>NUCLEOTIDE SEQUENCE [LARGE SCALE GENOMIC DNA]</scope>
    <source>
        <strain evidence="2">NJM9701</strain>
    </source>
</reference>
<feature type="region of interest" description="Disordered" evidence="1">
    <location>
        <begin position="54"/>
        <end position="79"/>
    </location>
</feature>
<protein>
    <submittedName>
        <fullName evidence="2">Uncharacterized protein</fullName>
    </submittedName>
</protein>
<evidence type="ECO:0000256" key="1">
    <source>
        <dbReference type="SAM" id="MobiDB-lite"/>
    </source>
</evidence>
<dbReference type="RefSeq" id="XP_008872813.1">
    <property type="nucleotide sequence ID" value="XM_008874591.1"/>
</dbReference>
<dbReference type="VEuPathDB" id="FungiDB:H310_08734"/>